<keyword evidence="5 14" id="KW-0808">Transferase</keyword>
<dbReference type="Pfam" id="PF01148">
    <property type="entry name" value="CTP_transf_1"/>
    <property type="match status" value="1"/>
</dbReference>
<feature type="transmembrane region" description="Helical" evidence="13">
    <location>
        <begin position="66"/>
        <end position="83"/>
    </location>
</feature>
<feature type="transmembrane region" description="Helical" evidence="13">
    <location>
        <begin position="136"/>
        <end position="154"/>
    </location>
</feature>
<gene>
    <name evidence="14" type="ORF">MNBD_ALPHA02-1054</name>
</gene>
<evidence type="ECO:0000256" key="5">
    <source>
        <dbReference type="ARBA" id="ARBA00022679"/>
    </source>
</evidence>
<feature type="transmembrane region" description="Helical" evidence="13">
    <location>
        <begin position="174"/>
        <end position="195"/>
    </location>
</feature>
<feature type="transmembrane region" description="Helical" evidence="13">
    <location>
        <begin position="12"/>
        <end position="32"/>
    </location>
</feature>
<dbReference type="EMBL" id="UOED01000023">
    <property type="protein sequence ID" value="VAV87212.1"/>
    <property type="molecule type" value="Genomic_DNA"/>
</dbReference>
<evidence type="ECO:0000256" key="13">
    <source>
        <dbReference type="SAM" id="Phobius"/>
    </source>
</evidence>
<evidence type="ECO:0000256" key="9">
    <source>
        <dbReference type="ARBA" id="ARBA00023098"/>
    </source>
</evidence>
<dbReference type="GO" id="GO:0004605">
    <property type="term" value="F:phosphatidate cytidylyltransferase activity"/>
    <property type="evidence" value="ECO:0007669"/>
    <property type="project" value="UniProtKB-EC"/>
</dbReference>
<keyword evidence="9" id="KW-0443">Lipid metabolism</keyword>
<accession>A0A3B0R404</accession>
<dbReference type="PANTHER" id="PTHR46382:SF1">
    <property type="entry name" value="PHOSPHATIDATE CYTIDYLYLTRANSFERASE"/>
    <property type="match status" value="1"/>
</dbReference>
<evidence type="ECO:0000256" key="10">
    <source>
        <dbReference type="ARBA" id="ARBA00023136"/>
    </source>
</evidence>
<name>A0A3B0R404_9ZZZZ</name>
<evidence type="ECO:0000256" key="1">
    <source>
        <dbReference type="ARBA" id="ARBA00004651"/>
    </source>
</evidence>
<proteinExistence type="inferred from homology"/>
<dbReference type="AlphaFoldDB" id="A0A3B0R404"/>
<dbReference type="EC" id="2.7.7.41" evidence="14"/>
<keyword evidence="10 13" id="KW-0472">Membrane</keyword>
<keyword evidence="12" id="KW-1208">Phospholipid metabolism</keyword>
<dbReference type="PROSITE" id="PS01315">
    <property type="entry name" value="CDS"/>
    <property type="match status" value="1"/>
</dbReference>
<evidence type="ECO:0000256" key="4">
    <source>
        <dbReference type="ARBA" id="ARBA00022516"/>
    </source>
</evidence>
<reference evidence="14" key="1">
    <citation type="submission" date="2018-06" db="EMBL/GenBank/DDBJ databases">
        <authorList>
            <person name="Zhirakovskaya E."/>
        </authorList>
    </citation>
    <scope>NUCLEOTIDE SEQUENCE</scope>
</reference>
<evidence type="ECO:0000256" key="3">
    <source>
        <dbReference type="ARBA" id="ARBA00022475"/>
    </source>
</evidence>
<evidence type="ECO:0000256" key="8">
    <source>
        <dbReference type="ARBA" id="ARBA00022989"/>
    </source>
</evidence>
<evidence type="ECO:0000256" key="6">
    <source>
        <dbReference type="ARBA" id="ARBA00022692"/>
    </source>
</evidence>
<dbReference type="PANTHER" id="PTHR46382">
    <property type="entry name" value="PHOSPHATIDATE CYTIDYLYLTRANSFERASE"/>
    <property type="match status" value="1"/>
</dbReference>
<evidence type="ECO:0000256" key="11">
    <source>
        <dbReference type="ARBA" id="ARBA00023209"/>
    </source>
</evidence>
<comment type="subcellular location">
    <subcellularLocation>
        <location evidence="1">Cell membrane</location>
        <topology evidence="1">Multi-pass membrane protein</topology>
    </subcellularLocation>
</comment>
<keyword evidence="11" id="KW-0594">Phospholipid biosynthesis</keyword>
<evidence type="ECO:0000256" key="2">
    <source>
        <dbReference type="ARBA" id="ARBA00010185"/>
    </source>
</evidence>
<evidence type="ECO:0000256" key="12">
    <source>
        <dbReference type="ARBA" id="ARBA00023264"/>
    </source>
</evidence>
<dbReference type="InterPro" id="IPR000374">
    <property type="entry name" value="PC_trans"/>
</dbReference>
<keyword evidence="7 14" id="KW-0548">Nucleotidyltransferase</keyword>
<protein>
    <submittedName>
        <fullName evidence="14">Phosphatidate cytidylyltransferase</fullName>
        <ecNumber evidence="14">2.7.7.41</ecNumber>
    </submittedName>
</protein>
<keyword evidence="4" id="KW-0444">Lipid biosynthesis</keyword>
<feature type="transmembrane region" description="Helical" evidence="13">
    <location>
        <begin position="113"/>
        <end position="130"/>
    </location>
</feature>
<dbReference type="GO" id="GO:0016024">
    <property type="term" value="P:CDP-diacylglycerol biosynthetic process"/>
    <property type="evidence" value="ECO:0007669"/>
    <property type="project" value="TreeGrafter"/>
</dbReference>
<evidence type="ECO:0000256" key="7">
    <source>
        <dbReference type="ARBA" id="ARBA00022695"/>
    </source>
</evidence>
<sequence length="269" mass="29213">MNSVPSSPKAKSGLLLRVVSALVMLPIAIFIILQGGTLYYLFVTLLTLLILYEWNGICTGKAFNKAFVLQAAFVLLLIYSMSYRHYFDSYVYLVSGAALVAAFLIFRINVKFALLGVFYALLPALSLIWLRHSDGLIVLWMMIIVWSMDTGAYFAGKSIGGPKMSPRISPNKTWAGLIGGAVTAVVFGMIAAHYFNFDMQMMYLIPATAGLAIWSQIGDLAESALKRHFDVKDSGALIPGHGGIMDRVDGIVFAAPAVALSLYFFGAGA</sequence>
<comment type="similarity">
    <text evidence="2">Belongs to the CDS family.</text>
</comment>
<keyword evidence="6 13" id="KW-0812">Transmembrane</keyword>
<feature type="transmembrane region" description="Helical" evidence="13">
    <location>
        <begin position="89"/>
        <end position="106"/>
    </location>
</feature>
<keyword evidence="8 13" id="KW-1133">Transmembrane helix</keyword>
<dbReference type="GO" id="GO:0005886">
    <property type="term" value="C:plasma membrane"/>
    <property type="evidence" value="ECO:0007669"/>
    <property type="project" value="UniProtKB-SubCell"/>
</dbReference>
<evidence type="ECO:0000313" key="14">
    <source>
        <dbReference type="EMBL" id="VAV87212.1"/>
    </source>
</evidence>
<keyword evidence="3" id="KW-1003">Cell membrane</keyword>
<feature type="transmembrane region" description="Helical" evidence="13">
    <location>
        <begin position="38"/>
        <end position="54"/>
    </location>
</feature>
<organism evidence="14">
    <name type="scientific">hydrothermal vent metagenome</name>
    <dbReference type="NCBI Taxonomy" id="652676"/>
    <lineage>
        <taxon>unclassified sequences</taxon>
        <taxon>metagenomes</taxon>
        <taxon>ecological metagenomes</taxon>
    </lineage>
</organism>